<evidence type="ECO:0000313" key="1">
    <source>
        <dbReference type="EMBL" id="KAJ1675473.1"/>
    </source>
</evidence>
<dbReference type="EMBL" id="JAMZIH010005288">
    <property type="protein sequence ID" value="KAJ1675473.1"/>
    <property type="molecule type" value="Genomic_DNA"/>
</dbReference>
<sequence length="61" mass="7494">MSAEEYIIKCLYEKNISELRRIRSYGEDMKAHMWKCFNKICDQYRVKNKHQYWDEIIGETG</sequence>
<protein>
    <submittedName>
        <fullName evidence="1">Uncharacterized protein</fullName>
    </submittedName>
</protein>
<keyword evidence="2" id="KW-1185">Reference proteome</keyword>
<reference evidence="1" key="1">
    <citation type="submission" date="2022-06" db="EMBL/GenBank/DDBJ databases">
        <title>Phylogenomic reconstructions and comparative analyses of Kickxellomycotina fungi.</title>
        <authorList>
            <person name="Reynolds N.K."/>
            <person name="Stajich J.E."/>
            <person name="Barry K."/>
            <person name="Grigoriev I.V."/>
            <person name="Crous P."/>
            <person name="Smith M.E."/>
        </authorList>
    </citation>
    <scope>NUCLEOTIDE SEQUENCE</scope>
    <source>
        <strain evidence="1">RSA 2271</strain>
    </source>
</reference>
<proteinExistence type="predicted"/>
<evidence type="ECO:0000313" key="2">
    <source>
        <dbReference type="Proteomes" id="UP001145114"/>
    </source>
</evidence>
<dbReference type="Proteomes" id="UP001145114">
    <property type="component" value="Unassembled WGS sequence"/>
</dbReference>
<gene>
    <name evidence="1" type="ORF">EV182_001197</name>
</gene>
<organism evidence="1 2">
    <name type="scientific">Spiromyces aspiralis</name>
    <dbReference type="NCBI Taxonomy" id="68401"/>
    <lineage>
        <taxon>Eukaryota</taxon>
        <taxon>Fungi</taxon>
        <taxon>Fungi incertae sedis</taxon>
        <taxon>Zoopagomycota</taxon>
        <taxon>Kickxellomycotina</taxon>
        <taxon>Kickxellomycetes</taxon>
        <taxon>Kickxellales</taxon>
        <taxon>Kickxellaceae</taxon>
        <taxon>Spiromyces</taxon>
    </lineage>
</organism>
<accession>A0ACC1HK13</accession>
<name>A0ACC1HK13_9FUNG</name>
<feature type="non-terminal residue" evidence="1">
    <location>
        <position position="61"/>
    </location>
</feature>
<comment type="caution">
    <text evidence="1">The sequence shown here is derived from an EMBL/GenBank/DDBJ whole genome shotgun (WGS) entry which is preliminary data.</text>
</comment>